<name>A0A9N9CGJ0_FUNMO</name>
<reference evidence="1" key="1">
    <citation type="submission" date="2021-06" db="EMBL/GenBank/DDBJ databases">
        <authorList>
            <person name="Kallberg Y."/>
            <person name="Tangrot J."/>
            <person name="Rosling A."/>
        </authorList>
    </citation>
    <scope>NUCLEOTIDE SEQUENCE</scope>
    <source>
        <strain evidence="1">87-6 pot B 2015</strain>
    </source>
</reference>
<protein>
    <submittedName>
        <fullName evidence="1">40_t:CDS:1</fullName>
    </submittedName>
</protein>
<organism evidence="1 2">
    <name type="scientific">Funneliformis mosseae</name>
    <name type="common">Endomycorrhizal fungus</name>
    <name type="synonym">Glomus mosseae</name>
    <dbReference type="NCBI Taxonomy" id="27381"/>
    <lineage>
        <taxon>Eukaryota</taxon>
        <taxon>Fungi</taxon>
        <taxon>Fungi incertae sedis</taxon>
        <taxon>Mucoromycota</taxon>
        <taxon>Glomeromycotina</taxon>
        <taxon>Glomeromycetes</taxon>
        <taxon>Glomerales</taxon>
        <taxon>Glomeraceae</taxon>
        <taxon>Funneliformis</taxon>
    </lineage>
</organism>
<gene>
    <name evidence="1" type="ORF">FMOSSE_LOCUS8857</name>
</gene>
<dbReference type="Proteomes" id="UP000789375">
    <property type="component" value="Unassembled WGS sequence"/>
</dbReference>
<keyword evidence="2" id="KW-1185">Reference proteome</keyword>
<sequence>MSDSICAGHTSRIASVGKFATNDRKQSALYEVNDIKNMHIEEWWEVRSKMKYRVIYQHQHNRTKRHNRDMILCNTI</sequence>
<dbReference type="AlphaFoldDB" id="A0A9N9CGJ0"/>
<comment type="caution">
    <text evidence="1">The sequence shown here is derived from an EMBL/GenBank/DDBJ whole genome shotgun (WGS) entry which is preliminary data.</text>
</comment>
<proteinExistence type="predicted"/>
<evidence type="ECO:0000313" key="1">
    <source>
        <dbReference type="EMBL" id="CAG8599236.1"/>
    </source>
</evidence>
<evidence type="ECO:0000313" key="2">
    <source>
        <dbReference type="Proteomes" id="UP000789375"/>
    </source>
</evidence>
<accession>A0A9N9CGJ0</accession>
<dbReference type="EMBL" id="CAJVPP010002417">
    <property type="protein sequence ID" value="CAG8599236.1"/>
    <property type="molecule type" value="Genomic_DNA"/>
</dbReference>